<dbReference type="InterPro" id="IPR014001">
    <property type="entry name" value="Helicase_ATP-bd"/>
</dbReference>
<dbReference type="InterPro" id="IPR055206">
    <property type="entry name" value="DEXQc_SUV3"/>
</dbReference>
<dbReference type="PROSITE" id="PS51194">
    <property type="entry name" value="HELICASE_CTER"/>
    <property type="match status" value="1"/>
</dbReference>
<protein>
    <submittedName>
        <fullName evidence="7">Helicase</fullName>
    </submittedName>
</protein>
<reference evidence="7 8" key="1">
    <citation type="submission" date="2013-07" db="EMBL/GenBank/DDBJ databases">
        <title>Sulfurimonas hongkongensis AST-10 Genome Sequencing.</title>
        <authorList>
            <person name="Cai L."/>
            <person name="Zhang T."/>
        </authorList>
    </citation>
    <scope>NUCLEOTIDE SEQUENCE [LARGE SCALE GENOMIC DNA]</scope>
    <source>
        <strain evidence="7 8">AST-10</strain>
    </source>
</reference>
<dbReference type="GO" id="GO:0005524">
    <property type="term" value="F:ATP binding"/>
    <property type="evidence" value="ECO:0007669"/>
    <property type="project" value="UniProtKB-KW"/>
</dbReference>
<dbReference type="InterPro" id="IPR001650">
    <property type="entry name" value="Helicase_C-like"/>
</dbReference>
<dbReference type="SMART" id="SM00490">
    <property type="entry name" value="HELICc"/>
    <property type="match status" value="1"/>
</dbReference>
<accession>T0JQI4</accession>
<dbReference type="GO" id="GO:0016787">
    <property type="term" value="F:hydrolase activity"/>
    <property type="evidence" value="ECO:0007669"/>
    <property type="project" value="UniProtKB-KW"/>
</dbReference>
<dbReference type="Pfam" id="PF12513">
    <property type="entry name" value="SUV3_C"/>
    <property type="match status" value="1"/>
</dbReference>
<gene>
    <name evidence="7" type="ORF">M947_08070</name>
</gene>
<feature type="domain" description="Helicase C-terminal" evidence="6">
    <location>
        <begin position="594"/>
        <end position="742"/>
    </location>
</feature>
<keyword evidence="4" id="KW-0067">ATP-binding</keyword>
<sequence length="940" mass="108050">MFTHLKLQSHMAKKNKKNSKINQRIKDFFDGDPFDVGVERVSSETLSDLFNTLGIYDIDHSKEMLLKAIRMIWSEADSGFRSDILNFFARDNKIYKSSRPKEQHLEREDKIDSLIDELDATLEEAAYLRDAFKDIRSKKITIEKMESKLKHIRFEIKRARLQKALDGIFDTNNSLEFNASLHYILYAQSFHKIMTLSTKTYSDEYIQNSDDEEIIREIEEDKERIVEAKQKEVNLFIKNLPQEHLYLSQKDITTALRASPPKYKTSYPPLKESLLQSVIEKELNLVSLELHKEELLVRVSESFLPPYSDIEHNYILELHIELDSLLRDIWQSKELDFSQTIKDASAHQEEDFLNSLKSLIQECREYASLLHLSQEELHKRVYKDLLERLDGSLNLNPKVARKTLKAFIGSTHDEIVKMQRQALLAQTIRDFKNLFAMARGMRRKLTLHIGPTNSGKTYTAMKKLEVADTGYYLAPLRLLALEGYEGLKSDGISASLITGEEQILDPEATHISSTIEMLNFDVDVDVCVIDEVQMIGDRDRGWAWANAIIGAPAKEVIMTGSSNSKAAIIALAEYLGEELEIIEFERKNPLTLLETPTHPKDVQSSTAIIAFSRRDVLRLKQEFSNTFSVSVVYGNLSPEVRREEARRFRSKETQILIATDAIAMGMNLPIKTILFSKATKFDGVNDRNLVASEIQQISGRAGRYGLNEEGFVGALNIEALNIVSKNFYKKAKEITIPFNVMANLEHIKLVSHILEENSLSEILKFFVKNMEFNGPFRAYNLDDMLEAAFIVDAYNLDIATKYHLSCAPLTLKSPYIIAAFESYILALEKKIPVTYTPPQLNRSYATTAQELLIAEDMVKEISLYLWLSYRFEEYFLDAQLARKTRGILNRYIEESLQQTHFVQNCRICSATLPKNSKYNICQACFKKNYTRKSYRGKRRG</sequence>
<dbReference type="Gene3D" id="3.40.50.300">
    <property type="entry name" value="P-loop containing nucleotide triphosphate hydrolases"/>
    <property type="match status" value="2"/>
</dbReference>
<dbReference type="STRING" id="1172190.M947_08070"/>
<dbReference type="Proteomes" id="UP000015520">
    <property type="component" value="Unassembled WGS sequence"/>
</dbReference>
<dbReference type="eggNOG" id="COG4581">
    <property type="taxonomic scope" value="Bacteria"/>
</dbReference>
<name>T0JQI4_9BACT</name>
<dbReference type="SUPFAM" id="SSF52540">
    <property type="entry name" value="P-loop containing nucleoside triphosphate hydrolases"/>
    <property type="match status" value="1"/>
</dbReference>
<dbReference type="GO" id="GO:0004386">
    <property type="term" value="F:helicase activity"/>
    <property type="evidence" value="ECO:0007669"/>
    <property type="project" value="UniProtKB-KW"/>
</dbReference>
<evidence type="ECO:0000256" key="3">
    <source>
        <dbReference type="ARBA" id="ARBA00022806"/>
    </source>
</evidence>
<dbReference type="Pfam" id="PF22527">
    <property type="entry name" value="DEXQc_Suv3"/>
    <property type="match status" value="1"/>
</dbReference>
<feature type="domain" description="Helicase ATP-binding" evidence="5">
    <location>
        <begin position="437"/>
        <end position="616"/>
    </location>
</feature>
<dbReference type="PROSITE" id="PS51192">
    <property type="entry name" value="HELICASE_ATP_BIND_1"/>
    <property type="match status" value="1"/>
</dbReference>
<evidence type="ECO:0000256" key="1">
    <source>
        <dbReference type="ARBA" id="ARBA00022741"/>
    </source>
</evidence>
<dbReference type="EMBL" id="AUPZ01000010">
    <property type="protein sequence ID" value="EQB39107.1"/>
    <property type="molecule type" value="Genomic_DNA"/>
</dbReference>
<evidence type="ECO:0000256" key="4">
    <source>
        <dbReference type="ARBA" id="ARBA00022840"/>
    </source>
</evidence>
<dbReference type="Pfam" id="PF00271">
    <property type="entry name" value="Helicase_C"/>
    <property type="match status" value="1"/>
</dbReference>
<evidence type="ECO:0000259" key="6">
    <source>
        <dbReference type="PROSITE" id="PS51194"/>
    </source>
</evidence>
<keyword evidence="1" id="KW-0547">Nucleotide-binding</keyword>
<dbReference type="InterPro" id="IPR050699">
    <property type="entry name" value="RNA-DNA_Helicase"/>
</dbReference>
<dbReference type="PANTHER" id="PTHR12131:SF1">
    <property type="entry name" value="ATP-DEPENDENT RNA HELICASE SUPV3L1, MITOCHONDRIAL-RELATED"/>
    <property type="match status" value="1"/>
</dbReference>
<proteinExistence type="predicted"/>
<dbReference type="PANTHER" id="PTHR12131">
    <property type="entry name" value="ATP-DEPENDENT RNA AND DNA HELICASE"/>
    <property type="match status" value="1"/>
</dbReference>
<dbReference type="Gene3D" id="1.20.58.1080">
    <property type="match status" value="1"/>
</dbReference>
<dbReference type="InterPro" id="IPR022192">
    <property type="entry name" value="SUV3_C"/>
</dbReference>
<evidence type="ECO:0000313" key="8">
    <source>
        <dbReference type="Proteomes" id="UP000015520"/>
    </source>
</evidence>
<evidence type="ECO:0000256" key="2">
    <source>
        <dbReference type="ARBA" id="ARBA00022801"/>
    </source>
</evidence>
<evidence type="ECO:0000313" key="7">
    <source>
        <dbReference type="EMBL" id="EQB39107.1"/>
    </source>
</evidence>
<keyword evidence="2" id="KW-0378">Hydrolase</keyword>
<dbReference type="InterPro" id="IPR027417">
    <property type="entry name" value="P-loop_NTPase"/>
</dbReference>
<keyword evidence="8" id="KW-1185">Reference proteome</keyword>
<dbReference type="PATRIC" id="fig|1172190.3.peg.1557"/>
<keyword evidence="3 7" id="KW-0347">Helicase</keyword>
<dbReference type="Gene3D" id="1.20.272.40">
    <property type="match status" value="1"/>
</dbReference>
<dbReference type="AlphaFoldDB" id="T0JQI4"/>
<organism evidence="7 8">
    <name type="scientific">Sulfurimonas hongkongensis</name>
    <dbReference type="NCBI Taxonomy" id="1172190"/>
    <lineage>
        <taxon>Bacteria</taxon>
        <taxon>Pseudomonadati</taxon>
        <taxon>Campylobacterota</taxon>
        <taxon>Epsilonproteobacteria</taxon>
        <taxon>Campylobacterales</taxon>
        <taxon>Sulfurimonadaceae</taxon>
        <taxon>Sulfurimonas</taxon>
    </lineage>
</organism>
<comment type="caution">
    <text evidence="7">The sequence shown here is derived from an EMBL/GenBank/DDBJ whole genome shotgun (WGS) entry which is preliminary data.</text>
</comment>
<evidence type="ECO:0000259" key="5">
    <source>
        <dbReference type="PROSITE" id="PS51192"/>
    </source>
</evidence>